<reference evidence="2" key="1">
    <citation type="submission" date="2020-05" db="EMBL/GenBank/DDBJ databases">
        <authorList>
            <person name="Chiriac C."/>
            <person name="Salcher M."/>
            <person name="Ghai R."/>
            <person name="Kavagutti S V."/>
        </authorList>
    </citation>
    <scope>NUCLEOTIDE SEQUENCE</scope>
</reference>
<organism evidence="2">
    <name type="scientific">freshwater metagenome</name>
    <dbReference type="NCBI Taxonomy" id="449393"/>
    <lineage>
        <taxon>unclassified sequences</taxon>
        <taxon>metagenomes</taxon>
        <taxon>ecological metagenomes</taxon>
    </lineage>
</organism>
<sequence>MKLSRRRPEAGPAPTPDTPAPPPTPPRGAPVATYARILDGAALWLAVSAEPGQLCLRRSDEPGAVLVPLTTELEETGVDRLSVRADVAALLGTPEAAATYDLVLLASGGRSPRAVWSPPLPPKDRARVPIAPDGRTQLGLTRTAEGHLQVTARPAAPGVDLLSIRVDTAGLELEVDATSGELALLAADETVLATYPLRIGTTSARARIVVADLPAVATQYVRFAVGTRDSWRPVRRRHNDQVARDSVLLPELVDDETQQLRLRLRWGKQAVAVLTGRLLEVGNPDHDEDADSGEED</sequence>
<protein>
    <submittedName>
        <fullName evidence="2">Unannotated protein</fullName>
    </submittedName>
</protein>
<feature type="region of interest" description="Disordered" evidence="1">
    <location>
        <begin position="1"/>
        <end position="29"/>
    </location>
</feature>
<name>A0A6J6QLY5_9ZZZZ</name>
<dbReference type="EMBL" id="CAEZXR010000171">
    <property type="protein sequence ID" value="CAB4711612.1"/>
    <property type="molecule type" value="Genomic_DNA"/>
</dbReference>
<gene>
    <name evidence="2" type="ORF">UFOPK2579_01477</name>
</gene>
<evidence type="ECO:0000256" key="1">
    <source>
        <dbReference type="SAM" id="MobiDB-lite"/>
    </source>
</evidence>
<evidence type="ECO:0000313" key="2">
    <source>
        <dbReference type="EMBL" id="CAB4711612.1"/>
    </source>
</evidence>
<proteinExistence type="predicted"/>
<accession>A0A6J6QLY5</accession>
<dbReference type="AlphaFoldDB" id="A0A6J6QLY5"/>
<feature type="compositionally biased region" description="Pro residues" evidence="1">
    <location>
        <begin position="11"/>
        <end position="28"/>
    </location>
</feature>